<dbReference type="SUPFAM" id="SSF55785">
    <property type="entry name" value="PYP-like sensor domain (PAS domain)"/>
    <property type="match status" value="1"/>
</dbReference>
<dbReference type="InterPro" id="IPR004089">
    <property type="entry name" value="MCPsignal_dom"/>
</dbReference>
<keyword evidence="4" id="KW-1133">Transmembrane helix</keyword>
<dbReference type="InterPro" id="IPR000700">
    <property type="entry name" value="PAS-assoc_C"/>
</dbReference>
<evidence type="ECO:0000256" key="2">
    <source>
        <dbReference type="PROSITE-ProRule" id="PRU00284"/>
    </source>
</evidence>
<evidence type="ECO:0000256" key="4">
    <source>
        <dbReference type="SAM" id="Phobius"/>
    </source>
</evidence>
<dbReference type="GO" id="GO:0016020">
    <property type="term" value="C:membrane"/>
    <property type="evidence" value="ECO:0007669"/>
    <property type="project" value="InterPro"/>
</dbReference>
<keyword evidence="3" id="KW-0175">Coiled coil</keyword>
<keyword evidence="4" id="KW-0472">Membrane</keyword>
<dbReference type="SMART" id="SM00283">
    <property type="entry name" value="MA"/>
    <property type="match status" value="1"/>
</dbReference>
<keyword evidence="4" id="KW-0812">Transmembrane</keyword>
<feature type="domain" description="Methyl-accepting transducer" evidence="5">
    <location>
        <begin position="251"/>
        <end position="487"/>
    </location>
</feature>
<evidence type="ECO:0000256" key="3">
    <source>
        <dbReference type="SAM" id="Coils"/>
    </source>
</evidence>
<feature type="domain" description="PAC" evidence="6">
    <location>
        <begin position="184"/>
        <end position="236"/>
    </location>
</feature>
<dbReference type="InterPro" id="IPR000014">
    <property type="entry name" value="PAS"/>
</dbReference>
<evidence type="ECO:0000259" key="6">
    <source>
        <dbReference type="PROSITE" id="PS50113"/>
    </source>
</evidence>
<dbReference type="SUPFAM" id="SSF58104">
    <property type="entry name" value="Methyl-accepting chemotaxis protein (MCP) signaling domain"/>
    <property type="match status" value="1"/>
</dbReference>
<evidence type="ECO:0000256" key="1">
    <source>
        <dbReference type="ARBA" id="ARBA00023224"/>
    </source>
</evidence>
<dbReference type="PROSITE" id="PS50111">
    <property type="entry name" value="CHEMOTAXIS_TRANSDUC_2"/>
    <property type="match status" value="1"/>
</dbReference>
<dbReference type="PANTHER" id="PTHR32089">
    <property type="entry name" value="METHYL-ACCEPTING CHEMOTAXIS PROTEIN MCPB"/>
    <property type="match status" value="1"/>
</dbReference>
<dbReference type="Pfam" id="PF00015">
    <property type="entry name" value="MCPsignal"/>
    <property type="match status" value="1"/>
</dbReference>
<keyword evidence="1 2" id="KW-0807">Transducer</keyword>
<evidence type="ECO:0000259" key="5">
    <source>
        <dbReference type="PROSITE" id="PS50111"/>
    </source>
</evidence>
<dbReference type="AlphaFoldDB" id="A0A212L560"/>
<dbReference type="CDD" id="cd11386">
    <property type="entry name" value="MCP_signal"/>
    <property type="match status" value="1"/>
</dbReference>
<dbReference type="Gene3D" id="1.10.287.950">
    <property type="entry name" value="Methyl-accepting chemotaxis protein"/>
    <property type="match status" value="1"/>
</dbReference>
<accession>A0A212L560</accession>
<dbReference type="PROSITE" id="PS50113">
    <property type="entry name" value="PAC"/>
    <property type="match status" value="1"/>
</dbReference>
<reference evidence="7" key="1">
    <citation type="submission" date="2016-08" db="EMBL/GenBank/DDBJ databases">
        <authorList>
            <person name="Seilhamer J.J."/>
        </authorList>
    </citation>
    <scope>NUCLEOTIDE SEQUENCE</scope>
    <source>
        <strain evidence="7">86-1</strain>
    </source>
</reference>
<sequence>MPLHQKLWGLGLLALAVATGIAWAAGLMTGAATAPLWGAAVGGLGVLLVMGLGARLIYGGVFRALTLRLRDGCEPGPSGRSSCSASSTAPADLKDLYAAAEELAGKACHASGVLHGILSGMPLAYLLVDVNERATHTNQECLDMLEIDGPVGACLGKTLAELFYNDPGRETAVGKSIRQGQNFRNLSVTITGHKGRRIDVLANVFPVYDEHQTCLGGLCLYVDMTALKKAEQVITEKNQRMEAAALELERAVQELAAIAEGLVAGIGRSNNDTTRASRLLSEVATAMNEMTATVREVAQNAANASTASTQTRDKAHEGAAVVRNATQSIEEVHEVSMALKSDMVLLNNHARAISEIMNVISDIADQTNLLALNAAIEAARAGDAGRGFAVVADEVRKLAEKTVISTNDVGNAINAIQQSTSKSMASMDNAVTHVEQATGFASESGQALETIVGTVEDTTGRISAIAAASEEQSATSEEINRSIVEANDVMAGTARSMEEVRQETDKLVALTQRLADLTGRLKE</sequence>
<dbReference type="Pfam" id="PF13426">
    <property type="entry name" value="PAS_9"/>
    <property type="match status" value="1"/>
</dbReference>
<dbReference type="PANTHER" id="PTHR32089:SF112">
    <property type="entry name" value="LYSOZYME-LIKE PROTEIN-RELATED"/>
    <property type="match status" value="1"/>
</dbReference>
<dbReference type="GO" id="GO:0007165">
    <property type="term" value="P:signal transduction"/>
    <property type="evidence" value="ECO:0007669"/>
    <property type="project" value="UniProtKB-KW"/>
</dbReference>
<dbReference type="Gene3D" id="3.30.450.20">
    <property type="entry name" value="PAS domain"/>
    <property type="match status" value="1"/>
</dbReference>
<name>A0A212L560_9BACT</name>
<dbReference type="EMBL" id="FMJC01000002">
    <property type="protein sequence ID" value="SCM72693.1"/>
    <property type="molecule type" value="Genomic_DNA"/>
</dbReference>
<dbReference type="InterPro" id="IPR035965">
    <property type="entry name" value="PAS-like_dom_sf"/>
</dbReference>
<evidence type="ECO:0000313" key="7">
    <source>
        <dbReference type="EMBL" id="SCM72693.1"/>
    </source>
</evidence>
<gene>
    <name evidence="7" type="ORF">KL86DES1_20781</name>
</gene>
<feature type="transmembrane region" description="Helical" evidence="4">
    <location>
        <begin position="34"/>
        <end position="58"/>
    </location>
</feature>
<feature type="coiled-coil region" evidence="3">
    <location>
        <begin position="227"/>
        <end position="258"/>
    </location>
</feature>
<organism evidence="7">
    <name type="scientific">uncultured Desulfovibrio sp</name>
    <dbReference type="NCBI Taxonomy" id="167968"/>
    <lineage>
        <taxon>Bacteria</taxon>
        <taxon>Pseudomonadati</taxon>
        <taxon>Thermodesulfobacteriota</taxon>
        <taxon>Desulfovibrionia</taxon>
        <taxon>Desulfovibrionales</taxon>
        <taxon>Desulfovibrionaceae</taxon>
        <taxon>Desulfovibrio</taxon>
        <taxon>environmental samples</taxon>
    </lineage>
</organism>
<protein>
    <submittedName>
        <fullName evidence="7">Methyl-accepting chemotaxis sensory transducer with Pas/Pac sensor</fullName>
    </submittedName>
</protein>
<proteinExistence type="predicted"/>
<dbReference type="RefSeq" id="WP_179980331.1">
    <property type="nucleotide sequence ID" value="NZ_LT608333.1"/>
</dbReference>